<dbReference type="EMBL" id="CACSIO010000001">
    <property type="protein sequence ID" value="CAA0084918.1"/>
    <property type="molecule type" value="Genomic_DNA"/>
</dbReference>
<feature type="transmembrane region" description="Helical" evidence="1">
    <location>
        <begin position="271"/>
        <end position="292"/>
    </location>
</feature>
<feature type="transmembrane region" description="Helical" evidence="1">
    <location>
        <begin position="202"/>
        <end position="220"/>
    </location>
</feature>
<gene>
    <name evidence="2" type="ORF">OPDIPICF_00748</name>
</gene>
<sequence>MNPHDDTPSPANSDETRYHHTGPFITAIQSTSRHHWQSSRRCRKGLRALPIKPDHSLAHHVFEHALREASAIHLWPATLTKAQILGYAIAASFTVGAFLFAFASAVFLWLPTEQVAGVSVNQLYAAGSCFFTTAGYLQWVESINGDITRQPQQRFRWWGFSHKNLGYWSCLAQFGGTIMFNFNTFDTLRSGLTISQQNLWIWTPNMLGSILFLVSSYFAWLEQYHRFWAFNARSWSGWTVFINALGAVFFQLSAFMAFYSTPALPDWVANLSVFFTFAGAVCFLTAALMLPVEYASE</sequence>
<keyword evidence="1" id="KW-1133">Transmembrane helix</keyword>
<dbReference type="OrthoDB" id="244933at2"/>
<keyword evidence="1" id="KW-0812">Transmembrane</keyword>
<reference evidence="2 3" key="1">
    <citation type="submission" date="2019-11" db="EMBL/GenBank/DDBJ databases">
        <authorList>
            <person name="Holert J."/>
        </authorList>
    </citation>
    <scope>NUCLEOTIDE SEQUENCE [LARGE SCALE GENOMIC DNA]</scope>
    <source>
        <strain evidence="2">SB11_3</strain>
    </source>
</reference>
<evidence type="ECO:0000256" key="1">
    <source>
        <dbReference type="SAM" id="Phobius"/>
    </source>
</evidence>
<feature type="transmembrane region" description="Helical" evidence="1">
    <location>
        <begin position="240"/>
        <end position="259"/>
    </location>
</feature>
<evidence type="ECO:0000313" key="3">
    <source>
        <dbReference type="Proteomes" id="UP000441399"/>
    </source>
</evidence>
<feature type="transmembrane region" description="Helical" evidence="1">
    <location>
        <begin position="165"/>
        <end position="182"/>
    </location>
</feature>
<feature type="transmembrane region" description="Helical" evidence="1">
    <location>
        <begin position="122"/>
        <end position="144"/>
    </location>
</feature>
<dbReference type="Proteomes" id="UP000441399">
    <property type="component" value="Unassembled WGS sequence"/>
</dbReference>
<accession>A0A5S9N6J5</accession>
<keyword evidence="1" id="KW-0472">Membrane</keyword>
<dbReference type="AlphaFoldDB" id="A0A5S9N6J5"/>
<protein>
    <recommendedName>
        <fullName evidence="4">YrhK domain-containing protein</fullName>
    </recommendedName>
</protein>
<name>A0A5S9N6J5_9GAMM</name>
<evidence type="ECO:0008006" key="4">
    <source>
        <dbReference type="Google" id="ProtNLM"/>
    </source>
</evidence>
<proteinExistence type="predicted"/>
<organism evidence="2 3">
    <name type="scientific">BD1-7 clade bacterium</name>
    <dbReference type="NCBI Taxonomy" id="2029982"/>
    <lineage>
        <taxon>Bacteria</taxon>
        <taxon>Pseudomonadati</taxon>
        <taxon>Pseudomonadota</taxon>
        <taxon>Gammaproteobacteria</taxon>
        <taxon>Cellvibrionales</taxon>
        <taxon>Spongiibacteraceae</taxon>
        <taxon>BD1-7 clade</taxon>
    </lineage>
</organism>
<evidence type="ECO:0000313" key="2">
    <source>
        <dbReference type="EMBL" id="CAA0084918.1"/>
    </source>
</evidence>
<keyword evidence="3" id="KW-1185">Reference proteome</keyword>
<feature type="transmembrane region" description="Helical" evidence="1">
    <location>
        <begin position="84"/>
        <end position="110"/>
    </location>
</feature>